<evidence type="ECO:0008006" key="3">
    <source>
        <dbReference type="Google" id="ProtNLM"/>
    </source>
</evidence>
<dbReference type="EMBL" id="JARBDR010000337">
    <property type="protein sequence ID" value="KAJ8315668.1"/>
    <property type="molecule type" value="Genomic_DNA"/>
</dbReference>
<reference evidence="1 2" key="1">
    <citation type="submission" date="2022-12" db="EMBL/GenBank/DDBJ databases">
        <title>Chromosome-level genome of Tegillarca granosa.</title>
        <authorList>
            <person name="Kim J."/>
        </authorList>
    </citation>
    <scope>NUCLEOTIDE SEQUENCE [LARGE SCALE GENOMIC DNA]</scope>
    <source>
        <strain evidence="1">Teg-2019</strain>
        <tissue evidence="1">Adductor muscle</tissue>
    </source>
</reference>
<protein>
    <recommendedName>
        <fullName evidence="3">DDE-1 domain-containing protein</fullName>
    </recommendedName>
</protein>
<evidence type="ECO:0000313" key="2">
    <source>
        <dbReference type="Proteomes" id="UP001217089"/>
    </source>
</evidence>
<organism evidence="1 2">
    <name type="scientific">Tegillarca granosa</name>
    <name type="common">Malaysian cockle</name>
    <name type="synonym">Anadara granosa</name>
    <dbReference type="NCBI Taxonomy" id="220873"/>
    <lineage>
        <taxon>Eukaryota</taxon>
        <taxon>Metazoa</taxon>
        <taxon>Spiralia</taxon>
        <taxon>Lophotrochozoa</taxon>
        <taxon>Mollusca</taxon>
        <taxon>Bivalvia</taxon>
        <taxon>Autobranchia</taxon>
        <taxon>Pteriomorphia</taxon>
        <taxon>Arcoida</taxon>
        <taxon>Arcoidea</taxon>
        <taxon>Arcidae</taxon>
        <taxon>Tegillarca</taxon>
    </lineage>
</organism>
<accession>A0ABQ9FEA9</accession>
<comment type="caution">
    <text evidence="1">The sequence shown here is derived from an EMBL/GenBank/DDBJ whole genome shotgun (WGS) entry which is preliminary data.</text>
</comment>
<gene>
    <name evidence="1" type="ORF">KUTeg_007818</name>
</gene>
<name>A0ABQ9FEA9_TEGGR</name>
<evidence type="ECO:0000313" key="1">
    <source>
        <dbReference type="EMBL" id="KAJ8315668.1"/>
    </source>
</evidence>
<feature type="non-terminal residue" evidence="1">
    <location>
        <position position="356"/>
    </location>
</feature>
<keyword evidence="2" id="KW-1185">Reference proteome</keyword>
<dbReference type="Proteomes" id="UP001217089">
    <property type="component" value="Unassembled WGS sequence"/>
</dbReference>
<sequence length="356" mass="41085">MHLHKRDRSRPLGRMRFSGFKINKLRSLPSVRTRTASPKTIESYYSELEKNLEKSNLKNCPESIYNIDEKSISNHHNQSYVVFSCTVTPQAVTSPPGKITTILGCGNVIGQQLPPYYVFPGVRKLDHLLDGVLPGSDFSLSRDWLICLAKRWRILLVLYDGHTSQVTLSLIDWTKEHRIILFAKRRSGNLQNTFKISSKVYSLALSPENLRSTLKKVVHTMYDVLVICISGEKWRKCPVPPPSFDNDVLGRITVQVKWCSYDGAMISSAIQFNINNNNGNLKSITMRTRLVTETRIYNEYDKRAKSTRTVEFETFTKLYRTIDMKKRKFSLHWKINKMEEDILMTTNLQLNPLHPV</sequence>
<proteinExistence type="predicted"/>